<evidence type="ECO:0000313" key="1">
    <source>
        <dbReference type="EMBL" id="KAH3845369.1"/>
    </source>
</evidence>
<dbReference type="Proteomes" id="UP000828390">
    <property type="component" value="Unassembled WGS sequence"/>
</dbReference>
<reference evidence="1" key="1">
    <citation type="journal article" date="2019" name="bioRxiv">
        <title>The Genome of the Zebra Mussel, Dreissena polymorpha: A Resource for Invasive Species Research.</title>
        <authorList>
            <person name="McCartney M.A."/>
            <person name="Auch B."/>
            <person name="Kono T."/>
            <person name="Mallez S."/>
            <person name="Zhang Y."/>
            <person name="Obille A."/>
            <person name="Becker A."/>
            <person name="Abrahante J.E."/>
            <person name="Garbe J."/>
            <person name="Badalamenti J.P."/>
            <person name="Herman A."/>
            <person name="Mangelson H."/>
            <person name="Liachko I."/>
            <person name="Sullivan S."/>
            <person name="Sone E.D."/>
            <person name="Koren S."/>
            <person name="Silverstein K.A.T."/>
            <person name="Beckman K.B."/>
            <person name="Gohl D.M."/>
        </authorList>
    </citation>
    <scope>NUCLEOTIDE SEQUENCE</scope>
    <source>
        <strain evidence="1">Duluth1</strain>
        <tissue evidence="1">Whole animal</tissue>
    </source>
</reference>
<dbReference type="AlphaFoldDB" id="A0A9D4QVS9"/>
<comment type="caution">
    <text evidence="1">The sequence shown here is derived from an EMBL/GenBank/DDBJ whole genome shotgun (WGS) entry which is preliminary data.</text>
</comment>
<evidence type="ECO:0000313" key="2">
    <source>
        <dbReference type="Proteomes" id="UP000828390"/>
    </source>
</evidence>
<organism evidence="1 2">
    <name type="scientific">Dreissena polymorpha</name>
    <name type="common">Zebra mussel</name>
    <name type="synonym">Mytilus polymorpha</name>
    <dbReference type="NCBI Taxonomy" id="45954"/>
    <lineage>
        <taxon>Eukaryota</taxon>
        <taxon>Metazoa</taxon>
        <taxon>Spiralia</taxon>
        <taxon>Lophotrochozoa</taxon>
        <taxon>Mollusca</taxon>
        <taxon>Bivalvia</taxon>
        <taxon>Autobranchia</taxon>
        <taxon>Heteroconchia</taxon>
        <taxon>Euheterodonta</taxon>
        <taxon>Imparidentia</taxon>
        <taxon>Neoheterodontei</taxon>
        <taxon>Myida</taxon>
        <taxon>Dreissenoidea</taxon>
        <taxon>Dreissenidae</taxon>
        <taxon>Dreissena</taxon>
    </lineage>
</organism>
<dbReference type="EMBL" id="JAIWYP010000003">
    <property type="protein sequence ID" value="KAH3845369.1"/>
    <property type="molecule type" value="Genomic_DNA"/>
</dbReference>
<reference evidence="1" key="2">
    <citation type="submission" date="2020-11" db="EMBL/GenBank/DDBJ databases">
        <authorList>
            <person name="McCartney M.A."/>
            <person name="Auch B."/>
            <person name="Kono T."/>
            <person name="Mallez S."/>
            <person name="Becker A."/>
            <person name="Gohl D.M."/>
            <person name="Silverstein K.A.T."/>
            <person name="Koren S."/>
            <person name="Bechman K.B."/>
            <person name="Herman A."/>
            <person name="Abrahante J.E."/>
            <person name="Garbe J."/>
        </authorList>
    </citation>
    <scope>NUCLEOTIDE SEQUENCE</scope>
    <source>
        <strain evidence="1">Duluth1</strain>
        <tissue evidence="1">Whole animal</tissue>
    </source>
</reference>
<accession>A0A9D4QVS9</accession>
<gene>
    <name evidence="1" type="ORF">DPMN_087649</name>
</gene>
<name>A0A9D4QVS9_DREPO</name>
<sequence>MGQNLCRIRDFVQDCHSPRASWEVLFQTPKVLQSISLNTIVNNNESIDNSENVAEDESFCYCEQGEFGTMICCDNNMRVP</sequence>
<protein>
    <submittedName>
        <fullName evidence="1">Uncharacterized protein</fullName>
    </submittedName>
</protein>
<dbReference type="InterPro" id="IPR013083">
    <property type="entry name" value="Znf_RING/FYVE/PHD"/>
</dbReference>
<keyword evidence="2" id="KW-1185">Reference proteome</keyword>
<proteinExistence type="predicted"/>
<dbReference type="Gene3D" id="3.30.40.10">
    <property type="entry name" value="Zinc/RING finger domain, C3HC4 (zinc finger)"/>
    <property type="match status" value="1"/>
</dbReference>